<name>A0ABS2Z8E9_POLSE</name>
<feature type="transmembrane region" description="Helical" evidence="8">
    <location>
        <begin position="766"/>
        <end position="787"/>
    </location>
</feature>
<evidence type="ECO:0000313" key="12">
    <source>
        <dbReference type="Proteomes" id="UP001166052"/>
    </source>
</evidence>
<feature type="non-terminal residue" evidence="11">
    <location>
        <position position="1"/>
    </location>
</feature>
<evidence type="ECO:0000313" key="11">
    <source>
        <dbReference type="EMBL" id="MBN3294306.1"/>
    </source>
</evidence>
<dbReference type="PANTHER" id="PTHR12308">
    <property type="entry name" value="ANOCTAMIN"/>
    <property type="match status" value="1"/>
</dbReference>
<evidence type="ECO:0000256" key="8">
    <source>
        <dbReference type="RuleBase" id="RU280814"/>
    </source>
</evidence>
<evidence type="ECO:0000256" key="7">
    <source>
        <dbReference type="ARBA" id="ARBA00023180"/>
    </source>
</evidence>
<feature type="domain" description="Anoctamin dimerisation" evidence="10">
    <location>
        <begin position="29"/>
        <end position="255"/>
    </location>
</feature>
<feature type="transmembrane region" description="Helical" evidence="8">
    <location>
        <begin position="468"/>
        <end position="489"/>
    </location>
</feature>
<proteinExistence type="inferred from homology"/>
<comment type="caution">
    <text evidence="11">The sequence shown here is derived from an EMBL/GenBank/DDBJ whole genome shotgun (WGS) entry which is preliminary data.</text>
</comment>
<dbReference type="InterPro" id="IPR049452">
    <property type="entry name" value="Anoctamin_TM"/>
</dbReference>
<comment type="similarity">
    <text evidence="2 8">Belongs to the anoctamin family.</text>
</comment>
<evidence type="ECO:0000256" key="4">
    <source>
        <dbReference type="ARBA" id="ARBA00022692"/>
    </source>
</evidence>
<dbReference type="Proteomes" id="UP001166052">
    <property type="component" value="Unassembled WGS sequence"/>
</dbReference>
<feature type="transmembrane region" description="Helical" evidence="8">
    <location>
        <begin position="509"/>
        <end position="531"/>
    </location>
</feature>
<evidence type="ECO:0000256" key="3">
    <source>
        <dbReference type="ARBA" id="ARBA00022475"/>
    </source>
</evidence>
<keyword evidence="12" id="KW-1185">Reference proteome</keyword>
<evidence type="ECO:0000256" key="2">
    <source>
        <dbReference type="ARBA" id="ARBA00009671"/>
    </source>
</evidence>
<dbReference type="Pfam" id="PF04547">
    <property type="entry name" value="Anoctamin"/>
    <property type="match status" value="1"/>
</dbReference>
<evidence type="ECO:0000256" key="5">
    <source>
        <dbReference type="ARBA" id="ARBA00022989"/>
    </source>
</evidence>
<evidence type="ECO:0000256" key="6">
    <source>
        <dbReference type="ARBA" id="ARBA00023136"/>
    </source>
</evidence>
<dbReference type="EMBL" id="JAAWVN010026184">
    <property type="protein sequence ID" value="MBN3294306.1"/>
    <property type="molecule type" value="Genomic_DNA"/>
</dbReference>
<feature type="transmembrane region" description="Helical" evidence="8">
    <location>
        <begin position="274"/>
        <end position="301"/>
    </location>
</feature>
<feature type="transmembrane region" description="Helical" evidence="8">
    <location>
        <begin position="558"/>
        <end position="576"/>
    </location>
</feature>
<dbReference type="Pfam" id="PF16178">
    <property type="entry name" value="Anoct_dimer"/>
    <property type="match status" value="1"/>
</dbReference>
<reference evidence="11" key="1">
    <citation type="journal article" date="2021" name="Cell">
        <title>Tracing the genetic footprints of vertebrate landing in non-teleost ray-finned fishes.</title>
        <authorList>
            <person name="Bi X."/>
            <person name="Wang K."/>
            <person name="Yang L."/>
            <person name="Pan H."/>
            <person name="Jiang H."/>
            <person name="Wei Q."/>
            <person name="Fang M."/>
            <person name="Yu H."/>
            <person name="Zhu C."/>
            <person name="Cai Y."/>
            <person name="He Y."/>
            <person name="Gan X."/>
            <person name="Zeng H."/>
            <person name="Yu D."/>
            <person name="Zhu Y."/>
            <person name="Jiang H."/>
            <person name="Qiu Q."/>
            <person name="Yang H."/>
            <person name="Zhang Y.E."/>
            <person name="Wang W."/>
            <person name="Zhu M."/>
            <person name="He S."/>
            <person name="Zhang G."/>
        </authorList>
    </citation>
    <scope>NUCLEOTIDE SEQUENCE</scope>
    <source>
        <strain evidence="11">Bchr_001</strain>
    </source>
</reference>
<protein>
    <recommendedName>
        <fullName evidence="8">Anoctamin</fullName>
    </recommendedName>
</protein>
<accession>A0ABS2Z8E9</accession>
<keyword evidence="5 8" id="KW-1133">Transmembrane helix</keyword>
<feature type="transmembrane region" description="Helical" evidence="8">
    <location>
        <begin position="681"/>
        <end position="704"/>
    </location>
</feature>
<dbReference type="InterPro" id="IPR032394">
    <property type="entry name" value="Anoct_dimer"/>
</dbReference>
<evidence type="ECO:0000259" key="9">
    <source>
        <dbReference type="Pfam" id="PF04547"/>
    </source>
</evidence>
<keyword evidence="7" id="KW-0325">Glycoprotein</keyword>
<dbReference type="PANTHER" id="PTHR12308:SF73">
    <property type="entry name" value="ANOCTAMIN"/>
    <property type="match status" value="1"/>
</dbReference>
<comment type="subcellular location">
    <subcellularLocation>
        <location evidence="1">Cell membrane</location>
        <topology evidence="1">Multi-pass membrane protein</topology>
    </subcellularLocation>
    <subcellularLocation>
        <location evidence="8">Membrane</location>
        <topology evidence="8">Multi-pass membrane protein</topology>
    </subcellularLocation>
</comment>
<keyword evidence="3" id="KW-1003">Cell membrane</keyword>
<evidence type="ECO:0000256" key="1">
    <source>
        <dbReference type="ARBA" id="ARBA00004651"/>
    </source>
</evidence>
<organism evidence="11 12">
    <name type="scientific">Polypterus senegalus</name>
    <name type="common">Senegal bichir</name>
    <dbReference type="NCBI Taxonomy" id="55291"/>
    <lineage>
        <taxon>Eukaryota</taxon>
        <taxon>Metazoa</taxon>
        <taxon>Chordata</taxon>
        <taxon>Craniata</taxon>
        <taxon>Vertebrata</taxon>
        <taxon>Euteleostomi</taxon>
        <taxon>Actinopterygii</taxon>
        <taxon>Polypteriformes</taxon>
        <taxon>Polypteridae</taxon>
        <taxon>Polypterus</taxon>
    </lineage>
</organism>
<evidence type="ECO:0000259" key="10">
    <source>
        <dbReference type="Pfam" id="PF16178"/>
    </source>
</evidence>
<sequence>MHSGMTAPVLWFSTRVARRKAAMGNGIADYVLIYPKKHELSYQVQEYIRKVQEDGCLTVEEEELTGGDEILVKILAPFTELSKAAESLRLCMPLLSDAMSRSETAVLQTKEFNGCYTVNKDHWKTIKNLWSCFMQRFETEPDDELVSAVYTDNEGLFEVIDDKDSFFRPSLRYLLTHHILTNIDASDGKNSKVKMGLLYLQMKGAIRTSFILHDPRPYLQAQTQTDGYKYQLQNVKCALMPSEDSREELDKKWAKASFKFSPLTKIRNYFGEKIALYFAFVQTLHLTLIFPAFLGFCIFVYGLHLSITCHHSVKYSTENLIRQDLKALCLSPVTLSIGVNRTLEIIRKKCYDVEWRRRLIEQTLNQTCTTKGSYNTVQETLSDASSIIKYSLDNNATPIFALILCLWGTVFLEIWKRKNASLSHKWKVKDYERNEPDRPEFKGILTKKDLVTGDEVPYYPTSYRYTKIFASFSVLLVLVGFVCISVLGVVVYKTWARIKVKTENSFQTFLLSTVLSSLMNAISMTVLGQVYEKIAIKMTDWENYRTQTAYNDALIKKLFAFQFANSYASLFYIAFLRRNNRDVFNSLGFEGLEDDCGMLNNCISDLSVQLLVVMIVKTLPKFCNDLIYPWLKKIICKTCNKEDLEDPETTSLTTRFILDEERKPDLGNFTLGEYNEKVIQYGYQMIFAACFPLGPLLFFFTLLVDKKVDSKRLLWIFRRPLPWIAQDIGPWFSILEIINAVAVVTNACLIAFSSQFGIERPLVEQLMIFIIFEHIVFIVKFIVANAIPDLPQKIKLAIRQENYRVQKEKARKKMK</sequence>
<gene>
    <name evidence="11" type="primary">Ano4_1</name>
    <name evidence="11" type="ORF">GTO92_0015960</name>
</gene>
<feature type="transmembrane region" description="Helical" evidence="8">
    <location>
        <begin position="728"/>
        <end position="754"/>
    </location>
</feature>
<feature type="transmembrane region" description="Helical" evidence="8">
    <location>
        <begin position="396"/>
        <end position="415"/>
    </location>
</feature>
<keyword evidence="6 8" id="KW-0472">Membrane</keyword>
<feature type="domain" description="Anoctamin transmembrane" evidence="9">
    <location>
        <begin position="266"/>
        <end position="801"/>
    </location>
</feature>
<feature type="non-terminal residue" evidence="11">
    <location>
        <position position="815"/>
    </location>
</feature>
<dbReference type="InterPro" id="IPR007632">
    <property type="entry name" value="Anoctamin"/>
</dbReference>
<keyword evidence="4 8" id="KW-0812">Transmembrane</keyword>